<protein>
    <submittedName>
        <fullName evidence="1">Uncharacterized protein</fullName>
    </submittedName>
</protein>
<dbReference type="AlphaFoldDB" id="A0A1I0IR56"/>
<gene>
    <name evidence="1" type="ORF">SAMN04487998_3460</name>
</gene>
<dbReference type="OrthoDB" id="885820at2"/>
<evidence type="ECO:0000313" key="1">
    <source>
        <dbReference type="EMBL" id="SET99674.1"/>
    </source>
</evidence>
<accession>A0A1I0IR56</accession>
<dbReference type="RefSeq" id="WP_143069899.1">
    <property type="nucleotide sequence ID" value="NZ_FOHS01000005.1"/>
</dbReference>
<proteinExistence type="predicted"/>
<dbReference type="Proteomes" id="UP000198697">
    <property type="component" value="Unassembled WGS sequence"/>
</dbReference>
<reference evidence="2" key="1">
    <citation type="submission" date="2016-10" db="EMBL/GenBank/DDBJ databases">
        <authorList>
            <person name="Varghese N."/>
            <person name="Submissions S."/>
        </authorList>
    </citation>
    <scope>NUCLEOTIDE SEQUENCE [LARGE SCALE GENOMIC DNA]</scope>
    <source>
        <strain evidence="2">DSM 15310</strain>
    </source>
</reference>
<organism evidence="1 2">
    <name type="scientific">Hymenobacter actinosclerus</name>
    <dbReference type="NCBI Taxonomy" id="82805"/>
    <lineage>
        <taxon>Bacteria</taxon>
        <taxon>Pseudomonadati</taxon>
        <taxon>Bacteroidota</taxon>
        <taxon>Cytophagia</taxon>
        <taxon>Cytophagales</taxon>
        <taxon>Hymenobacteraceae</taxon>
        <taxon>Hymenobacter</taxon>
    </lineage>
</organism>
<keyword evidence="2" id="KW-1185">Reference proteome</keyword>
<dbReference type="EMBL" id="FOHS01000005">
    <property type="protein sequence ID" value="SET99674.1"/>
    <property type="molecule type" value="Genomic_DNA"/>
</dbReference>
<sequence length="199" mass="22809">MSIWKRRLVQSVRLVTVTIAIATLLLLSPAGKLFDDGLTAHFRAMNERRLAHRLSWLDGIEIKLLYNTIATAGHVISPEAAQIVAHYLNGGGKPLWLDASYLKTSPVVLKCLKTLKPGQSRQFAVKFQREDSRLTYAFNPFSLRRERHSVLLFQYIEFKNDRETFTKLSYFPGRGFLLPDGLIRATRPTPFWAYAKWSI</sequence>
<evidence type="ECO:0000313" key="2">
    <source>
        <dbReference type="Proteomes" id="UP000198697"/>
    </source>
</evidence>
<name>A0A1I0IR56_9BACT</name>